<name>A0ACC0D7N4_9PEZI</name>
<keyword evidence="2" id="KW-1185">Reference proteome</keyword>
<reference evidence="1 2" key="1">
    <citation type="journal article" date="2022" name="New Phytol.">
        <title>Ecological generalism drives hyperdiversity of secondary metabolite gene clusters in xylarialean endophytes.</title>
        <authorList>
            <person name="Franco M.E.E."/>
            <person name="Wisecaver J.H."/>
            <person name="Arnold A.E."/>
            <person name="Ju Y.M."/>
            <person name="Slot J.C."/>
            <person name="Ahrendt S."/>
            <person name="Moore L.P."/>
            <person name="Eastman K.E."/>
            <person name="Scott K."/>
            <person name="Konkel Z."/>
            <person name="Mondo S.J."/>
            <person name="Kuo A."/>
            <person name="Hayes R.D."/>
            <person name="Haridas S."/>
            <person name="Andreopoulos B."/>
            <person name="Riley R."/>
            <person name="LaButti K."/>
            <person name="Pangilinan J."/>
            <person name="Lipzen A."/>
            <person name="Amirebrahimi M."/>
            <person name="Yan J."/>
            <person name="Adam C."/>
            <person name="Keymanesh K."/>
            <person name="Ng V."/>
            <person name="Louie K."/>
            <person name="Northen T."/>
            <person name="Drula E."/>
            <person name="Henrissat B."/>
            <person name="Hsieh H.M."/>
            <person name="Youens-Clark K."/>
            <person name="Lutzoni F."/>
            <person name="Miadlikowska J."/>
            <person name="Eastwood D.C."/>
            <person name="Hamelin R.C."/>
            <person name="Grigoriev I.V."/>
            <person name="U'Ren J.M."/>
        </authorList>
    </citation>
    <scope>NUCLEOTIDE SEQUENCE [LARGE SCALE GENOMIC DNA]</scope>
    <source>
        <strain evidence="1 2">ER1909</strain>
    </source>
</reference>
<dbReference type="EMBL" id="MU394299">
    <property type="protein sequence ID" value="KAI6088725.1"/>
    <property type="molecule type" value="Genomic_DNA"/>
</dbReference>
<sequence length="124" mass="14147">MAPTTALVIREFDIDVYQRGVVNPASDHSCTCGSYQYYSQKCGCLYKTVLLKCGKTHSKKGNTVLCREGRGRKVRVFDAMVPFNCAQCRRNNGRWKGQADDHQHQDDDVKVKEEKDQVTIKEED</sequence>
<dbReference type="Proteomes" id="UP001497680">
    <property type="component" value="Unassembled WGS sequence"/>
</dbReference>
<protein>
    <submittedName>
        <fullName evidence="1">Uncharacterized protein</fullName>
    </submittedName>
</protein>
<evidence type="ECO:0000313" key="1">
    <source>
        <dbReference type="EMBL" id="KAI6088725.1"/>
    </source>
</evidence>
<accession>A0ACC0D7N4</accession>
<proteinExistence type="predicted"/>
<evidence type="ECO:0000313" key="2">
    <source>
        <dbReference type="Proteomes" id="UP001497680"/>
    </source>
</evidence>
<gene>
    <name evidence="1" type="ORF">F4821DRAFT_257564</name>
</gene>
<organism evidence="1 2">
    <name type="scientific">Hypoxylon rubiginosum</name>
    <dbReference type="NCBI Taxonomy" id="110542"/>
    <lineage>
        <taxon>Eukaryota</taxon>
        <taxon>Fungi</taxon>
        <taxon>Dikarya</taxon>
        <taxon>Ascomycota</taxon>
        <taxon>Pezizomycotina</taxon>
        <taxon>Sordariomycetes</taxon>
        <taxon>Xylariomycetidae</taxon>
        <taxon>Xylariales</taxon>
        <taxon>Hypoxylaceae</taxon>
        <taxon>Hypoxylon</taxon>
    </lineage>
</organism>
<comment type="caution">
    <text evidence="1">The sequence shown here is derived from an EMBL/GenBank/DDBJ whole genome shotgun (WGS) entry which is preliminary data.</text>
</comment>